<protein>
    <submittedName>
        <fullName evidence="1">Nicotinamide N-methyltransferase, putative</fullName>
    </submittedName>
</protein>
<dbReference type="Gene3D" id="3.40.50.150">
    <property type="entry name" value="Vaccinia Virus protein VP39"/>
    <property type="match status" value="1"/>
</dbReference>
<name>W7TPS1_9STRA</name>
<proteinExistence type="predicted"/>
<dbReference type="InterPro" id="IPR029063">
    <property type="entry name" value="SAM-dependent_MTases_sf"/>
</dbReference>
<dbReference type="Proteomes" id="UP000019335">
    <property type="component" value="Unassembled WGS sequence"/>
</dbReference>
<accession>W7TPS1</accession>
<comment type="caution">
    <text evidence="1">The sequence shown here is derived from an EMBL/GenBank/DDBJ whole genome shotgun (WGS) entry which is preliminary data.</text>
</comment>
<evidence type="ECO:0000313" key="1">
    <source>
        <dbReference type="EMBL" id="EWM22401.1"/>
    </source>
</evidence>
<dbReference type="EMBL" id="AZIL01002193">
    <property type="protein sequence ID" value="EWM22401.1"/>
    <property type="molecule type" value="Genomic_DNA"/>
</dbReference>
<keyword evidence="1" id="KW-0808">Transferase</keyword>
<evidence type="ECO:0000313" key="2">
    <source>
        <dbReference type="Proteomes" id="UP000019335"/>
    </source>
</evidence>
<dbReference type="SUPFAM" id="SSF53335">
    <property type="entry name" value="S-adenosyl-L-methionine-dependent methyltransferases"/>
    <property type="match status" value="1"/>
</dbReference>
<sequence>MELSRVLFHLFVSTQRGLVNQAAINGHVDVRKAVQDSCAVMDRDECFEYVYGAAREGTDKVHDCVRVRLHGWKKELGQQLECTGLTMWRAGEDLGRYLWENRAMLFKQGQGRQRILELGCGLGLCGLVAAQLNPKGVVVLTDGDALTMQKVCRNIDENSLKNRCCVAARTLQWGENKKIISEFKEGFDLVLAADVIYEEKAIGPLLSTVTATLRKGQDALFLLSYARRNVSIDRVLAAASSMGLTCEVDDKFSCSAEGEHVYRMRLQRKEEGIIQVAPSTAD</sequence>
<keyword evidence="2" id="KW-1185">Reference proteome</keyword>
<dbReference type="AlphaFoldDB" id="W7TPS1"/>
<dbReference type="Pfam" id="PF10294">
    <property type="entry name" value="Methyltransf_16"/>
    <property type="match status" value="1"/>
</dbReference>
<dbReference type="PANTHER" id="PTHR14614">
    <property type="entry name" value="HEPATOCELLULAR CARCINOMA-ASSOCIATED ANTIGEN"/>
    <property type="match status" value="1"/>
</dbReference>
<dbReference type="OrthoDB" id="46564at2759"/>
<dbReference type="GO" id="GO:0032259">
    <property type="term" value="P:methylation"/>
    <property type="evidence" value="ECO:0007669"/>
    <property type="project" value="UniProtKB-KW"/>
</dbReference>
<dbReference type="InterPro" id="IPR019410">
    <property type="entry name" value="Methyltransf_16"/>
</dbReference>
<dbReference type="GO" id="GO:0008168">
    <property type="term" value="F:methyltransferase activity"/>
    <property type="evidence" value="ECO:0007669"/>
    <property type="project" value="UniProtKB-KW"/>
</dbReference>
<reference evidence="1 2" key="1">
    <citation type="journal article" date="2014" name="Mol. Plant">
        <title>Chromosome Scale Genome Assembly and Transcriptome Profiling of Nannochloropsis gaditana in Nitrogen Depletion.</title>
        <authorList>
            <person name="Corteggiani Carpinelli E."/>
            <person name="Telatin A."/>
            <person name="Vitulo N."/>
            <person name="Forcato C."/>
            <person name="D'Angelo M."/>
            <person name="Schiavon R."/>
            <person name="Vezzi A."/>
            <person name="Giacometti G.M."/>
            <person name="Morosinotto T."/>
            <person name="Valle G."/>
        </authorList>
    </citation>
    <scope>NUCLEOTIDE SEQUENCE [LARGE SCALE GENOMIC DNA]</scope>
    <source>
        <strain evidence="1 2">B-31</strain>
    </source>
</reference>
<gene>
    <name evidence="1" type="ORF">Naga_100067g1</name>
</gene>
<keyword evidence="1" id="KW-0489">Methyltransferase</keyword>
<organism evidence="1 2">
    <name type="scientific">Nannochloropsis gaditana</name>
    <dbReference type="NCBI Taxonomy" id="72520"/>
    <lineage>
        <taxon>Eukaryota</taxon>
        <taxon>Sar</taxon>
        <taxon>Stramenopiles</taxon>
        <taxon>Ochrophyta</taxon>
        <taxon>Eustigmatophyceae</taxon>
        <taxon>Eustigmatales</taxon>
        <taxon>Monodopsidaceae</taxon>
        <taxon>Nannochloropsis</taxon>
    </lineage>
</organism>